<name>A0A9P5Q0P1_9AGAR</name>
<dbReference type="EMBL" id="JADNRY010000024">
    <property type="protein sequence ID" value="KAF9072517.1"/>
    <property type="molecule type" value="Genomic_DNA"/>
</dbReference>
<reference evidence="2" key="1">
    <citation type="submission" date="2020-11" db="EMBL/GenBank/DDBJ databases">
        <authorList>
            <consortium name="DOE Joint Genome Institute"/>
            <person name="Ahrendt S."/>
            <person name="Riley R."/>
            <person name="Andreopoulos W."/>
            <person name="Labutti K."/>
            <person name="Pangilinan J."/>
            <person name="Ruiz-Duenas F.J."/>
            <person name="Barrasa J.M."/>
            <person name="Sanchez-Garcia M."/>
            <person name="Camarero S."/>
            <person name="Miyauchi S."/>
            <person name="Serrano A."/>
            <person name="Linde D."/>
            <person name="Babiker R."/>
            <person name="Drula E."/>
            <person name="Ayuso-Fernandez I."/>
            <person name="Pacheco R."/>
            <person name="Padilla G."/>
            <person name="Ferreira P."/>
            <person name="Barriuso J."/>
            <person name="Kellner H."/>
            <person name="Castanera R."/>
            <person name="Alfaro M."/>
            <person name="Ramirez L."/>
            <person name="Pisabarro A.G."/>
            <person name="Kuo A."/>
            <person name="Tritt A."/>
            <person name="Lipzen A."/>
            <person name="He G."/>
            <person name="Yan M."/>
            <person name="Ng V."/>
            <person name="Cullen D."/>
            <person name="Martin F."/>
            <person name="Rosso M.-N."/>
            <person name="Henrissat B."/>
            <person name="Hibbett D."/>
            <person name="Martinez A.T."/>
            <person name="Grigoriev I.V."/>
        </authorList>
    </citation>
    <scope>NUCLEOTIDE SEQUENCE</scope>
    <source>
        <strain evidence="2">AH 40177</strain>
    </source>
</reference>
<comment type="caution">
    <text evidence="2">The sequence shown here is derived from an EMBL/GenBank/DDBJ whole genome shotgun (WGS) entry which is preliminary data.</text>
</comment>
<organism evidence="2 3">
    <name type="scientific">Rhodocollybia butyracea</name>
    <dbReference type="NCBI Taxonomy" id="206335"/>
    <lineage>
        <taxon>Eukaryota</taxon>
        <taxon>Fungi</taxon>
        <taxon>Dikarya</taxon>
        <taxon>Basidiomycota</taxon>
        <taxon>Agaricomycotina</taxon>
        <taxon>Agaricomycetes</taxon>
        <taxon>Agaricomycetidae</taxon>
        <taxon>Agaricales</taxon>
        <taxon>Marasmiineae</taxon>
        <taxon>Omphalotaceae</taxon>
        <taxon>Rhodocollybia</taxon>
    </lineage>
</organism>
<feature type="region of interest" description="Disordered" evidence="1">
    <location>
        <begin position="167"/>
        <end position="268"/>
    </location>
</feature>
<proteinExistence type="predicted"/>
<protein>
    <submittedName>
        <fullName evidence="2">Uncharacterized protein</fullName>
    </submittedName>
</protein>
<accession>A0A9P5Q0P1</accession>
<evidence type="ECO:0000313" key="2">
    <source>
        <dbReference type="EMBL" id="KAF9072517.1"/>
    </source>
</evidence>
<sequence>MLDPLLIYSSALVTIVDAHSITDKILHLALTTPFTPNKEIEDVRPTLDSLDRIACHAIPQILATLERRPFTGTHFDISPNNECPAREQMIVEFDDSFTNAAQAAVNKVVDLEHHLRNFFPPTAPQIHNAIIKLQSWMFTFIPHLRAVVTRKPISSQLLHHLVRSDLPDDDEFSGQVSPALSDDIERPHDPSSVGLWLNNLPVPSHTSKNVDSDSETLRSEDSETDTEMETDANDGSDVGSDNGSDAGSDTNSRCVDSPILIIDLTEDD</sequence>
<dbReference type="Proteomes" id="UP000772434">
    <property type="component" value="Unassembled WGS sequence"/>
</dbReference>
<dbReference type="AlphaFoldDB" id="A0A9P5Q0P1"/>
<feature type="compositionally biased region" description="Acidic residues" evidence="1">
    <location>
        <begin position="222"/>
        <end position="234"/>
    </location>
</feature>
<keyword evidence="3" id="KW-1185">Reference proteome</keyword>
<gene>
    <name evidence="2" type="ORF">BDP27DRAFT_1418134</name>
</gene>
<feature type="compositionally biased region" description="Low complexity" evidence="1">
    <location>
        <begin position="235"/>
        <end position="249"/>
    </location>
</feature>
<evidence type="ECO:0000313" key="3">
    <source>
        <dbReference type="Proteomes" id="UP000772434"/>
    </source>
</evidence>
<feature type="compositionally biased region" description="Basic and acidic residues" evidence="1">
    <location>
        <begin position="208"/>
        <end position="221"/>
    </location>
</feature>
<evidence type="ECO:0000256" key="1">
    <source>
        <dbReference type="SAM" id="MobiDB-lite"/>
    </source>
</evidence>